<keyword evidence="3" id="KW-1185">Reference proteome</keyword>
<sequence length="326" mass="35047">MTPTTCEASPDSSMSDHVCTLTRWAAALLLGLAAAQVAVAADEPVRLHVMHEIRDRLKLEGMNRHLQILCRQRVFNEEWEVAESKLISLPPAPNSVYYREESYFDGPREAHYATFQIIAMSADCRPMLDRSLSVKILNGCVEYISGANGASGSGDKPGGGVNLNRDAPLEPGSRPTCTRGDKADWGRMAELTSAVPVETIGGHACVWNSDLLSKILGAPVSPKPIDRRVMDLCLWREQPWYGAVKNRPVVIAVGSAHTAVAPAVRAPDVALAGLDGLTPVSTPVVVQAGATPPADRFTVEGARRFLSQPRLVPATAENLQLMPAGQ</sequence>
<evidence type="ECO:0000256" key="1">
    <source>
        <dbReference type="SAM" id="MobiDB-lite"/>
    </source>
</evidence>
<evidence type="ECO:0000313" key="2">
    <source>
        <dbReference type="EMBL" id="MEK8034075.1"/>
    </source>
</evidence>
<organism evidence="2 3">
    <name type="scientific">Ideonella lacteola</name>
    <dbReference type="NCBI Taxonomy" id="2984193"/>
    <lineage>
        <taxon>Bacteria</taxon>
        <taxon>Pseudomonadati</taxon>
        <taxon>Pseudomonadota</taxon>
        <taxon>Betaproteobacteria</taxon>
        <taxon>Burkholderiales</taxon>
        <taxon>Sphaerotilaceae</taxon>
        <taxon>Ideonella</taxon>
    </lineage>
</organism>
<protein>
    <submittedName>
        <fullName evidence="2">Uncharacterized protein</fullName>
    </submittedName>
</protein>
<reference evidence="2 3" key="1">
    <citation type="submission" date="2024-04" db="EMBL/GenBank/DDBJ databases">
        <title>Novel species of the genus Ideonella isolated from streams.</title>
        <authorList>
            <person name="Lu H."/>
        </authorList>
    </citation>
    <scope>NUCLEOTIDE SEQUENCE [LARGE SCALE GENOMIC DNA]</scope>
    <source>
        <strain evidence="2 3">DXS29W</strain>
    </source>
</reference>
<dbReference type="RefSeq" id="WP_341428501.1">
    <property type="nucleotide sequence ID" value="NZ_JBBUTG010000024.1"/>
</dbReference>
<evidence type="ECO:0000313" key="3">
    <source>
        <dbReference type="Proteomes" id="UP001371218"/>
    </source>
</evidence>
<feature type="compositionally biased region" description="Gly residues" evidence="1">
    <location>
        <begin position="151"/>
        <end position="161"/>
    </location>
</feature>
<feature type="region of interest" description="Disordered" evidence="1">
    <location>
        <begin position="151"/>
        <end position="183"/>
    </location>
</feature>
<comment type="caution">
    <text evidence="2">The sequence shown here is derived from an EMBL/GenBank/DDBJ whole genome shotgun (WGS) entry which is preliminary data.</text>
</comment>
<accession>A0ABU9BVS9</accession>
<dbReference type="EMBL" id="JBBUTG010000024">
    <property type="protein sequence ID" value="MEK8034075.1"/>
    <property type="molecule type" value="Genomic_DNA"/>
</dbReference>
<proteinExistence type="predicted"/>
<dbReference type="Proteomes" id="UP001371218">
    <property type="component" value="Unassembled WGS sequence"/>
</dbReference>
<name>A0ABU9BVS9_9BURK</name>
<gene>
    <name evidence="2" type="ORF">AACH06_24895</name>
</gene>